<evidence type="ECO:0000313" key="3">
    <source>
        <dbReference type="Proteomes" id="UP000198825"/>
    </source>
</evidence>
<dbReference type="PANTHER" id="PTHR34818">
    <property type="entry name" value="PROTEIN BLI-3"/>
    <property type="match status" value="1"/>
</dbReference>
<dbReference type="STRING" id="546874.SAMN04488544_3179"/>
<sequence>MATQDEIAKLVELTKDIKIAMLTTVEEDGAFAARPMAQQEVEADGSLYFFTERDSNIVRNVAANPHVGVALSSADTWVSISGVARLVDDVAKKKQLWNAGVEAWLPQGPESEDVALLHVESDSAEYWDTPGGRVATIFSFVKSKATGEPFDGAEVKKLDL</sequence>
<dbReference type="Pfam" id="PF16242">
    <property type="entry name" value="Pyrid_ox_like"/>
    <property type="match status" value="1"/>
</dbReference>
<dbReference type="Proteomes" id="UP000198825">
    <property type="component" value="Chromosome I"/>
</dbReference>
<accession>A0A1H2N3A2</accession>
<proteinExistence type="predicted"/>
<dbReference type="InterPro" id="IPR012349">
    <property type="entry name" value="Split_barrel_FMN-bd"/>
</dbReference>
<name>A0A1H2N3A2_9ACTN</name>
<reference evidence="3" key="1">
    <citation type="submission" date="2016-10" db="EMBL/GenBank/DDBJ databases">
        <authorList>
            <person name="Varghese N."/>
            <person name="Submissions S."/>
        </authorList>
    </citation>
    <scope>NUCLEOTIDE SEQUENCE [LARGE SCALE GENOMIC DNA]</scope>
    <source>
        <strain evidence="3">DSM 21743</strain>
    </source>
</reference>
<keyword evidence="3" id="KW-1185">Reference proteome</keyword>
<dbReference type="EMBL" id="LT629799">
    <property type="protein sequence ID" value="SDU99565.1"/>
    <property type="molecule type" value="Genomic_DNA"/>
</dbReference>
<organism evidence="2 3">
    <name type="scientific">Microlunatus sagamiharensis</name>
    <dbReference type="NCBI Taxonomy" id="546874"/>
    <lineage>
        <taxon>Bacteria</taxon>
        <taxon>Bacillati</taxon>
        <taxon>Actinomycetota</taxon>
        <taxon>Actinomycetes</taxon>
        <taxon>Propionibacteriales</taxon>
        <taxon>Propionibacteriaceae</taxon>
        <taxon>Microlunatus</taxon>
    </lineage>
</organism>
<dbReference type="Gene3D" id="2.30.110.10">
    <property type="entry name" value="Electron Transport, Fmn-binding Protein, Chain A"/>
    <property type="match status" value="1"/>
</dbReference>
<dbReference type="PANTHER" id="PTHR34818:SF1">
    <property type="entry name" value="PROTEIN BLI-3"/>
    <property type="match status" value="1"/>
</dbReference>
<dbReference type="SUPFAM" id="SSF50475">
    <property type="entry name" value="FMN-binding split barrel"/>
    <property type="match status" value="1"/>
</dbReference>
<evidence type="ECO:0000313" key="2">
    <source>
        <dbReference type="EMBL" id="SDU99565.1"/>
    </source>
</evidence>
<dbReference type="AlphaFoldDB" id="A0A1H2N3A2"/>
<dbReference type="RefSeq" id="WP_091076357.1">
    <property type="nucleotide sequence ID" value="NZ_LT629799.1"/>
</dbReference>
<evidence type="ECO:0000259" key="1">
    <source>
        <dbReference type="Pfam" id="PF16242"/>
    </source>
</evidence>
<dbReference type="InterPro" id="IPR038725">
    <property type="entry name" value="YdaG_split_barrel_FMN-bd"/>
</dbReference>
<dbReference type="InterPro" id="IPR052917">
    <property type="entry name" value="Stress-Dev_Protein"/>
</dbReference>
<gene>
    <name evidence="2" type="ORF">SAMN04488544_3179</name>
</gene>
<protein>
    <submittedName>
        <fullName evidence="2">General stress protein 26</fullName>
    </submittedName>
</protein>
<dbReference type="OrthoDB" id="1432662at2"/>
<feature type="domain" description="General stress protein FMN-binding split barrel" evidence="1">
    <location>
        <begin position="5"/>
        <end position="150"/>
    </location>
</feature>